<dbReference type="KEGG" id="crq:GCK72_003932"/>
<proteinExistence type="predicted"/>
<comment type="caution">
    <text evidence="2">The sequence shown here is derived from an EMBL/GenBank/DDBJ whole genome shotgun (WGS) entry which is preliminary data.</text>
</comment>
<dbReference type="GeneID" id="9818605"/>
<name>A0A6A5HAW0_CAERE</name>
<dbReference type="AlphaFoldDB" id="A0A6A5HAW0"/>
<dbReference type="Proteomes" id="UP000483820">
    <property type="component" value="Chromosome II"/>
</dbReference>
<keyword evidence="1" id="KW-0472">Membrane</keyword>
<accession>A0A6A5HAW0</accession>
<keyword evidence="1" id="KW-0812">Transmembrane</keyword>
<dbReference type="GO" id="GO:0045121">
    <property type="term" value="C:membrane raft"/>
    <property type="evidence" value="ECO:0007669"/>
    <property type="project" value="TreeGrafter"/>
</dbReference>
<dbReference type="RefSeq" id="XP_053588537.1">
    <property type="nucleotide sequence ID" value="XM_053724343.1"/>
</dbReference>
<reference evidence="2 3" key="1">
    <citation type="submission" date="2019-12" db="EMBL/GenBank/DDBJ databases">
        <title>Chromosome-level assembly of the Caenorhabditis remanei genome.</title>
        <authorList>
            <person name="Teterina A.A."/>
            <person name="Willis J.H."/>
            <person name="Phillips P.C."/>
        </authorList>
    </citation>
    <scope>NUCLEOTIDE SEQUENCE [LARGE SCALE GENOMIC DNA]</scope>
    <source>
        <strain evidence="2 3">PX506</strain>
        <tissue evidence="2">Whole organism</tissue>
    </source>
</reference>
<evidence type="ECO:0000313" key="3">
    <source>
        <dbReference type="Proteomes" id="UP000483820"/>
    </source>
</evidence>
<dbReference type="PANTHER" id="PTHR21447:SF13">
    <property type="entry name" value="RING-TYPE DOMAIN-CONTAINING PROTEIN"/>
    <property type="match status" value="1"/>
</dbReference>
<feature type="transmembrane region" description="Helical" evidence="1">
    <location>
        <begin position="530"/>
        <end position="552"/>
    </location>
</feature>
<organism evidence="2 3">
    <name type="scientific">Caenorhabditis remanei</name>
    <name type="common">Caenorhabditis vulgaris</name>
    <dbReference type="NCBI Taxonomy" id="31234"/>
    <lineage>
        <taxon>Eukaryota</taxon>
        <taxon>Metazoa</taxon>
        <taxon>Ecdysozoa</taxon>
        <taxon>Nematoda</taxon>
        <taxon>Chromadorea</taxon>
        <taxon>Rhabditida</taxon>
        <taxon>Rhabditina</taxon>
        <taxon>Rhabditomorpha</taxon>
        <taxon>Rhabditoidea</taxon>
        <taxon>Rhabditidae</taxon>
        <taxon>Peloderinae</taxon>
        <taxon>Caenorhabditis</taxon>
    </lineage>
</organism>
<dbReference type="EMBL" id="WUAV01000002">
    <property type="protein sequence ID" value="KAF1763986.1"/>
    <property type="molecule type" value="Genomic_DNA"/>
</dbReference>
<evidence type="ECO:0000256" key="1">
    <source>
        <dbReference type="SAM" id="Phobius"/>
    </source>
</evidence>
<dbReference type="PANTHER" id="PTHR21447">
    <property type="entry name" value="RING-TYPE DOMAIN-CONTAINING PROTEIN-RELATED"/>
    <property type="match status" value="1"/>
</dbReference>
<dbReference type="GO" id="GO:0045087">
    <property type="term" value="P:innate immune response"/>
    <property type="evidence" value="ECO:0007669"/>
    <property type="project" value="TreeGrafter"/>
</dbReference>
<protein>
    <submittedName>
        <fullName evidence="2">Uncharacterized protein</fullName>
    </submittedName>
</protein>
<sequence>MLYLCYSLQSRLGFLNYLKNFDAANLDEIRRLFILSLSRLKMYGSFEDFEENLEIFRNFEMNHLIWGKRNEFFSTRPLIYESLNHVLYVTKMDACIILQNIMLPYCWESDLNTVINLQKRIFALSYNVGKTLQFAKIDGEIIIRIKYDVHSAYMNTFDEPEALETLANCINDDDFASVIKRFREASSAWRDQIIYNQATLAALNPEMEPMARAQKFASLYMHVVTDDCIRKNYNMFRGTPPLTVRLFEDGDMQFVMVAELVDALNKISMEKLKYKDRELLVGTMSWRAVIRRFGDQIELFEFIRTPIRRAKHKAVPVRSHSNNIVYVLAADALIEFFRNAIFGLRFFQMPEDVRRSARLDKVLKKLDKCFSVEFKSIYFLQADWSESLQAALDDEFELENLPDRDVRGVSDYGFTVFDMKEELIYLKLHLVFPDIFDYLKVVHQHVDSVKKSEFLRTCDMFDAIEMCQLVCILNRWPKFKQVIHNQKACHRIIGIRCEWCEETEREVEATEFPSFDVTEEPEIVLPPRDFSSVALIVISILFAVVAYFWMIAQ</sequence>
<keyword evidence="1" id="KW-1133">Transmembrane helix</keyword>
<dbReference type="CTD" id="9818605"/>
<evidence type="ECO:0000313" key="2">
    <source>
        <dbReference type="EMBL" id="KAF1763986.1"/>
    </source>
</evidence>
<gene>
    <name evidence="2" type="ORF">GCK72_003932</name>
</gene>